<evidence type="ECO:0000256" key="6">
    <source>
        <dbReference type="SAM" id="SignalP"/>
    </source>
</evidence>
<feature type="signal peptide" evidence="6">
    <location>
        <begin position="1"/>
        <end position="20"/>
    </location>
</feature>
<dbReference type="SUPFAM" id="SSF48576">
    <property type="entry name" value="Terpenoid synthases"/>
    <property type="match status" value="1"/>
</dbReference>
<evidence type="ECO:0000256" key="5">
    <source>
        <dbReference type="ARBA" id="ARBA00023136"/>
    </source>
</evidence>
<proteinExistence type="inferred from homology"/>
<feature type="chain" id="PRO_5042089978" description="V-ATPase proteolipid subunit C-like domain-containing protein" evidence="6">
    <location>
        <begin position="21"/>
        <end position="333"/>
    </location>
</feature>
<feature type="domain" description="V-ATPase proteolipid subunit C-like" evidence="7">
    <location>
        <begin position="11"/>
        <end position="48"/>
    </location>
</feature>
<evidence type="ECO:0000313" key="8">
    <source>
        <dbReference type="EMBL" id="KAI9180146.1"/>
    </source>
</evidence>
<dbReference type="GO" id="GO:0033177">
    <property type="term" value="C:proton-transporting two-sector ATPase complex, proton-transporting domain"/>
    <property type="evidence" value="ECO:0007669"/>
    <property type="project" value="InterPro"/>
</dbReference>
<dbReference type="CDD" id="cd18183">
    <property type="entry name" value="ATP-synt_Fo_c_ATPH"/>
    <property type="match status" value="1"/>
</dbReference>
<evidence type="ECO:0000259" key="7">
    <source>
        <dbReference type="Pfam" id="PF00137"/>
    </source>
</evidence>
<keyword evidence="9" id="KW-1185">Reference proteome</keyword>
<dbReference type="GO" id="GO:0045338">
    <property type="term" value="P:farnesyl diphosphate metabolic process"/>
    <property type="evidence" value="ECO:0007669"/>
    <property type="project" value="InterPro"/>
</dbReference>
<dbReference type="Gene3D" id="1.20.20.10">
    <property type="entry name" value="F1F0 ATP synthase subunit C"/>
    <property type="match status" value="1"/>
</dbReference>
<dbReference type="InterPro" id="IPR035921">
    <property type="entry name" value="F/V-ATP_Csub_sf"/>
</dbReference>
<organism evidence="8 9">
    <name type="scientific">Acer negundo</name>
    <name type="common">Box elder</name>
    <dbReference type="NCBI Taxonomy" id="4023"/>
    <lineage>
        <taxon>Eukaryota</taxon>
        <taxon>Viridiplantae</taxon>
        <taxon>Streptophyta</taxon>
        <taxon>Embryophyta</taxon>
        <taxon>Tracheophyta</taxon>
        <taxon>Spermatophyta</taxon>
        <taxon>Magnoliopsida</taxon>
        <taxon>eudicotyledons</taxon>
        <taxon>Gunneridae</taxon>
        <taxon>Pentapetalae</taxon>
        <taxon>rosids</taxon>
        <taxon>malvids</taxon>
        <taxon>Sapindales</taxon>
        <taxon>Sapindaceae</taxon>
        <taxon>Hippocastanoideae</taxon>
        <taxon>Acereae</taxon>
        <taxon>Acer</taxon>
    </lineage>
</organism>
<keyword evidence="6" id="KW-0732">Signal</keyword>
<comment type="similarity">
    <text evidence="2">Belongs to the ATPase C chain family.</text>
</comment>
<dbReference type="AlphaFoldDB" id="A0AAD5IX14"/>
<accession>A0AAD5IX14</accession>
<dbReference type="InterPro" id="IPR008949">
    <property type="entry name" value="Isoprenoid_synthase_dom_sf"/>
</dbReference>
<evidence type="ECO:0000256" key="4">
    <source>
        <dbReference type="ARBA" id="ARBA00022989"/>
    </source>
</evidence>
<protein>
    <recommendedName>
        <fullName evidence="7">V-ATPase proteolipid subunit C-like domain-containing protein</fullName>
    </recommendedName>
</protein>
<evidence type="ECO:0000256" key="2">
    <source>
        <dbReference type="ARBA" id="ARBA00006704"/>
    </source>
</evidence>
<gene>
    <name evidence="8" type="ORF">LWI28_001721</name>
</gene>
<dbReference type="Pfam" id="PF00137">
    <property type="entry name" value="ATP-synt_C"/>
    <property type="match status" value="1"/>
</dbReference>
<evidence type="ECO:0000256" key="1">
    <source>
        <dbReference type="ARBA" id="ARBA00004141"/>
    </source>
</evidence>
<evidence type="ECO:0000313" key="9">
    <source>
        <dbReference type="Proteomes" id="UP001064489"/>
    </source>
</evidence>
<dbReference type="Proteomes" id="UP001064489">
    <property type="component" value="Chromosome 4"/>
</dbReference>
<dbReference type="GO" id="GO:0005789">
    <property type="term" value="C:endoplasmic reticulum membrane"/>
    <property type="evidence" value="ECO:0007669"/>
    <property type="project" value="TreeGrafter"/>
</dbReference>
<dbReference type="SUPFAM" id="SSF81333">
    <property type="entry name" value="F1F0 ATP synthase subunit C"/>
    <property type="match status" value="1"/>
</dbReference>
<dbReference type="EMBL" id="JAJSOW010000101">
    <property type="protein sequence ID" value="KAI9180146.1"/>
    <property type="molecule type" value="Genomic_DNA"/>
</dbReference>
<keyword evidence="5" id="KW-0472">Membrane</keyword>
<sequence length="333" mass="37007">MNPLISAASVIAAGLAVGLASIGPGVGQGTAAGQAVEGIMRQPEAKGKIRVTTEDYDEYCHYSAGLVEIGLSKFFNASQKQDPIMEGLCGSTFIFYQDLKYKENSIKAVQCLNEMVTDALKHAGDCLKHLSTLKDDHAALQFLGVLADLDKHGGLPLKLFTLFNEKNSTKKAREALPQFPQFSLVDNFLNSYLNFCISSRWTLENELVKYGILNVWTLHKELNSLLKSYLDCYAAAAFTKDYAKKVTDKKLNYILTLFEKKMGYPCHDDTFLIHSNKGDCDCWIECFYTRAWCLDVGTDWITFDAGVLFYITPCCKTNAINIGQLLLCSDGRS</sequence>
<dbReference type="InterPro" id="IPR038662">
    <property type="entry name" value="ATP_synth_F0_csu_sf"/>
</dbReference>
<evidence type="ECO:0000256" key="3">
    <source>
        <dbReference type="ARBA" id="ARBA00022692"/>
    </source>
</evidence>
<dbReference type="GO" id="GO:0015078">
    <property type="term" value="F:proton transmembrane transporter activity"/>
    <property type="evidence" value="ECO:0007669"/>
    <property type="project" value="InterPro"/>
</dbReference>
<dbReference type="GO" id="GO:0045259">
    <property type="term" value="C:proton-transporting ATP synthase complex"/>
    <property type="evidence" value="ECO:0007669"/>
    <property type="project" value="InterPro"/>
</dbReference>
<name>A0AAD5IX14_ACENE</name>
<dbReference type="GO" id="GO:0015986">
    <property type="term" value="P:proton motive force-driven ATP synthesis"/>
    <property type="evidence" value="ECO:0007669"/>
    <property type="project" value="InterPro"/>
</dbReference>
<comment type="subcellular location">
    <subcellularLocation>
        <location evidence="1">Membrane</location>
        <topology evidence="1">Multi-pass membrane protein</topology>
    </subcellularLocation>
</comment>
<keyword evidence="3" id="KW-0812">Transmembrane</keyword>
<dbReference type="InterPro" id="IPR000454">
    <property type="entry name" value="ATP_synth_F0_csu"/>
</dbReference>
<dbReference type="PANTHER" id="PTHR11626:SF2">
    <property type="entry name" value="SQUALENE SYNTHASE"/>
    <property type="match status" value="1"/>
</dbReference>
<keyword evidence="4" id="KW-1133">Transmembrane helix</keyword>
<reference evidence="8" key="2">
    <citation type="submission" date="2023-02" db="EMBL/GenBank/DDBJ databases">
        <authorList>
            <person name="Swenson N.G."/>
            <person name="Wegrzyn J.L."/>
            <person name="Mcevoy S.L."/>
        </authorList>
    </citation>
    <scope>NUCLEOTIDE SEQUENCE</scope>
    <source>
        <strain evidence="8">91603</strain>
        <tissue evidence="8">Leaf</tissue>
    </source>
</reference>
<dbReference type="InterPro" id="IPR002379">
    <property type="entry name" value="ATPase_proteolipid_c-like_dom"/>
</dbReference>
<comment type="caution">
    <text evidence="8">The sequence shown here is derived from an EMBL/GenBank/DDBJ whole genome shotgun (WGS) entry which is preliminary data.</text>
</comment>
<dbReference type="PANTHER" id="PTHR11626">
    <property type="entry name" value="FARNESYL-DIPHOSPHATE FARNESYLTRANSFERASE"/>
    <property type="match status" value="1"/>
</dbReference>
<dbReference type="GO" id="GO:0051996">
    <property type="term" value="F:squalene synthase [NAD(P)H] activity"/>
    <property type="evidence" value="ECO:0007669"/>
    <property type="project" value="InterPro"/>
</dbReference>
<dbReference type="InterPro" id="IPR044844">
    <property type="entry name" value="Trans_IPPS_euk-type"/>
</dbReference>
<dbReference type="PRINTS" id="PR00124">
    <property type="entry name" value="ATPASEC"/>
</dbReference>
<dbReference type="Gene3D" id="1.10.600.10">
    <property type="entry name" value="Farnesyl Diphosphate Synthase"/>
    <property type="match status" value="1"/>
</dbReference>
<reference evidence="8" key="1">
    <citation type="journal article" date="2022" name="Plant J.">
        <title>Strategies of tolerance reflected in two North American maple genomes.</title>
        <authorList>
            <person name="McEvoy S.L."/>
            <person name="Sezen U.U."/>
            <person name="Trouern-Trend A."/>
            <person name="McMahon S.M."/>
            <person name="Schaberg P.G."/>
            <person name="Yang J."/>
            <person name="Wegrzyn J.L."/>
            <person name="Swenson N.G."/>
        </authorList>
    </citation>
    <scope>NUCLEOTIDE SEQUENCE</scope>
    <source>
        <strain evidence="8">91603</strain>
    </source>
</reference>